<dbReference type="GO" id="GO:0009228">
    <property type="term" value="P:thiamine biosynthetic process"/>
    <property type="evidence" value="ECO:0007669"/>
    <property type="project" value="UniProtKB-KW"/>
</dbReference>
<evidence type="ECO:0000256" key="1">
    <source>
        <dbReference type="RuleBase" id="RU363093"/>
    </source>
</evidence>
<dbReference type="Pfam" id="PF03070">
    <property type="entry name" value="TENA_THI-4"/>
    <property type="match status" value="1"/>
</dbReference>
<dbReference type="PANTHER" id="PTHR43198:SF2">
    <property type="entry name" value="SI:CH1073-67J19.1-RELATED"/>
    <property type="match status" value="1"/>
</dbReference>
<dbReference type="InterPro" id="IPR004305">
    <property type="entry name" value="Thiaminase-2/PQQC"/>
</dbReference>
<comment type="similarity">
    <text evidence="1">Belongs to the TenA family.</text>
</comment>
<dbReference type="STRING" id="215743.ROSMUCSMR3_01919"/>
<dbReference type="CDD" id="cd19367">
    <property type="entry name" value="TenA_C_ScTHI20-like"/>
    <property type="match status" value="1"/>
</dbReference>
<dbReference type="PATRIC" id="fig|1288298.3.peg.357"/>
<dbReference type="GO" id="GO:0005829">
    <property type="term" value="C:cytosol"/>
    <property type="evidence" value="ECO:0007669"/>
    <property type="project" value="TreeGrafter"/>
</dbReference>
<dbReference type="Gene3D" id="1.20.910.10">
    <property type="entry name" value="Heme oxygenase-like"/>
    <property type="match status" value="1"/>
</dbReference>
<dbReference type="UniPathway" id="UPA00060"/>
<dbReference type="InterPro" id="IPR016084">
    <property type="entry name" value="Haem_Oase-like_multi-hlx"/>
</dbReference>
<dbReference type="PANTHER" id="PTHR43198">
    <property type="entry name" value="BIFUNCTIONAL TH2 PROTEIN"/>
    <property type="match status" value="1"/>
</dbReference>
<dbReference type="eggNOG" id="COG0819">
    <property type="taxonomic scope" value="Bacteria"/>
</dbReference>
<organism evidence="3 4">
    <name type="scientific">Roseovarius mucosus DSM 17069</name>
    <dbReference type="NCBI Taxonomy" id="1288298"/>
    <lineage>
        <taxon>Bacteria</taxon>
        <taxon>Pseudomonadati</taxon>
        <taxon>Pseudomonadota</taxon>
        <taxon>Alphaproteobacteria</taxon>
        <taxon>Rhodobacterales</taxon>
        <taxon>Roseobacteraceae</taxon>
        <taxon>Roseovarius</taxon>
    </lineage>
</organism>
<dbReference type="RefSeq" id="WP_037276461.1">
    <property type="nucleotide sequence ID" value="NZ_KN293991.1"/>
</dbReference>
<comment type="catalytic activity">
    <reaction evidence="1">
        <text>4-amino-5-aminomethyl-2-methylpyrimidine + H2O = 4-amino-5-hydroxymethyl-2-methylpyrimidine + NH4(+)</text>
        <dbReference type="Rhea" id="RHEA:31799"/>
        <dbReference type="ChEBI" id="CHEBI:15377"/>
        <dbReference type="ChEBI" id="CHEBI:16892"/>
        <dbReference type="ChEBI" id="CHEBI:28938"/>
        <dbReference type="ChEBI" id="CHEBI:63416"/>
        <dbReference type="EC" id="3.5.99.2"/>
    </reaction>
</comment>
<dbReference type="InterPro" id="IPR027574">
    <property type="entry name" value="Thiaminase_II"/>
</dbReference>
<evidence type="ECO:0000259" key="2">
    <source>
        <dbReference type="Pfam" id="PF03070"/>
    </source>
</evidence>
<reference evidence="3 4" key="1">
    <citation type="submission" date="2013-01" db="EMBL/GenBank/DDBJ databases">
        <authorList>
            <person name="Fiebig A."/>
            <person name="Goeker M."/>
            <person name="Klenk H.-P.P."/>
        </authorList>
    </citation>
    <scope>NUCLEOTIDE SEQUENCE [LARGE SCALE GENOMIC DNA]</scope>
    <source>
        <strain evidence="3 4">DSM 17069</strain>
    </source>
</reference>
<name>A0A0A0HT37_9RHOB</name>
<evidence type="ECO:0000313" key="4">
    <source>
        <dbReference type="Proteomes" id="UP000030021"/>
    </source>
</evidence>
<gene>
    <name evidence="3" type="ORF">rosmuc_00358</name>
</gene>
<dbReference type="GO" id="GO:0009229">
    <property type="term" value="P:thiamine diphosphate biosynthetic process"/>
    <property type="evidence" value="ECO:0007669"/>
    <property type="project" value="UniProtKB-UniPathway"/>
</dbReference>
<comment type="pathway">
    <text evidence="1">Cofactor biosynthesis; thiamine diphosphate biosynthesis.</text>
</comment>
<sequence>MTHDYGVTFPRLRDAAGTVWQDYTHHPFVEGLRDGTLPRKAFLGYLVQDYVFLIHFARAWALAVTKADALEEMRSCAATVDALVNHELSLHVKTCAEAGLSEADLYNAEEHPANLAYTRYVLDAGHSGNFLDLLAALAPCVMGYGEIGARLGPVAEDHRYAGWINTYAGDAYQQVCRDAGVLFDGAVARRLGAGAETTPGWGRLCQRFSTATRLEVSFWDMGLSFGL</sequence>
<dbReference type="GO" id="GO:0050334">
    <property type="term" value="F:thiaminase activity"/>
    <property type="evidence" value="ECO:0007669"/>
    <property type="project" value="UniProtKB-EC"/>
</dbReference>
<accession>A0A0A0HT37</accession>
<dbReference type="AlphaFoldDB" id="A0A0A0HT37"/>
<dbReference type="EC" id="3.5.99.2" evidence="1"/>
<keyword evidence="1" id="KW-0784">Thiamine biosynthesis</keyword>
<comment type="caution">
    <text evidence="3">The sequence shown here is derived from an EMBL/GenBank/DDBJ whole genome shotgun (WGS) entry which is preliminary data.</text>
</comment>
<dbReference type="HOGENOM" id="CLU_077537_1_0_5"/>
<protein>
    <recommendedName>
        <fullName evidence="1">Aminopyrimidine aminohydrolase</fullName>
        <ecNumber evidence="1">3.5.99.2</ecNumber>
    </recommendedName>
</protein>
<dbReference type="InterPro" id="IPR050967">
    <property type="entry name" value="Thiamine_Salvage_TenA"/>
</dbReference>
<comment type="catalytic activity">
    <reaction evidence="1">
        <text>thiamine + H2O = 5-(2-hydroxyethyl)-4-methylthiazole + 4-amino-5-hydroxymethyl-2-methylpyrimidine + H(+)</text>
        <dbReference type="Rhea" id="RHEA:17509"/>
        <dbReference type="ChEBI" id="CHEBI:15377"/>
        <dbReference type="ChEBI" id="CHEBI:15378"/>
        <dbReference type="ChEBI" id="CHEBI:16892"/>
        <dbReference type="ChEBI" id="CHEBI:17957"/>
        <dbReference type="ChEBI" id="CHEBI:18385"/>
        <dbReference type="EC" id="3.5.99.2"/>
    </reaction>
</comment>
<dbReference type="SUPFAM" id="SSF48613">
    <property type="entry name" value="Heme oxygenase-like"/>
    <property type="match status" value="1"/>
</dbReference>
<keyword evidence="1 3" id="KW-0378">Hydrolase</keyword>
<feature type="domain" description="Thiaminase-2/PQQC" evidence="2">
    <location>
        <begin position="18"/>
        <end position="223"/>
    </location>
</feature>
<dbReference type="Proteomes" id="UP000030021">
    <property type="component" value="Unassembled WGS sequence"/>
</dbReference>
<comment type="function">
    <text evidence="1">Catalyzes an amino-pyrimidine hydrolysis reaction at the C5' of the pyrimidine moiety of thiamine compounds, a reaction that is part of a thiamine salvage pathway.</text>
</comment>
<dbReference type="OrthoDB" id="34166at2"/>
<evidence type="ECO:0000313" key="3">
    <source>
        <dbReference type="EMBL" id="KGM89764.1"/>
    </source>
</evidence>
<proteinExistence type="inferred from homology"/>
<dbReference type="NCBIfam" id="TIGR04306">
    <property type="entry name" value="salvage_TenA"/>
    <property type="match status" value="1"/>
</dbReference>
<dbReference type="EMBL" id="AONH01000001">
    <property type="protein sequence ID" value="KGM89764.1"/>
    <property type="molecule type" value="Genomic_DNA"/>
</dbReference>